<dbReference type="Proteomes" id="UP001152795">
    <property type="component" value="Unassembled WGS sequence"/>
</dbReference>
<organism evidence="1 2">
    <name type="scientific">Paramuricea clavata</name>
    <name type="common">Red gorgonian</name>
    <name type="synonym">Violescent sea-whip</name>
    <dbReference type="NCBI Taxonomy" id="317549"/>
    <lineage>
        <taxon>Eukaryota</taxon>
        <taxon>Metazoa</taxon>
        <taxon>Cnidaria</taxon>
        <taxon>Anthozoa</taxon>
        <taxon>Octocorallia</taxon>
        <taxon>Malacalcyonacea</taxon>
        <taxon>Plexauridae</taxon>
        <taxon>Paramuricea</taxon>
    </lineage>
</organism>
<evidence type="ECO:0000313" key="2">
    <source>
        <dbReference type="Proteomes" id="UP001152795"/>
    </source>
</evidence>
<keyword evidence="2" id="KW-1185">Reference proteome</keyword>
<sequence length="311" mass="34460">MKHKQLSTRREEACKKLINSFRDQDSPHNPLTAIVKSGLPDPTHNYDLRNNNLQLLPIMPERGNNSHPYGINYERISLTFTVTGFLTIVAGAKKNSIMMGFAFFLNIIAVIGSTVASIFFISFTFAMNVFDYHHFCQDIGDDCDCDVGDNNDTVISESSCNKLSDIDLTISEVAAVLLNLVSNKVRGPGGIPSRILSKVADEIAPSLCIRILFNMSLSLFELYLQTEVYLTDRRQKAALDRTFSDCLPVMSGVPQGSILGPLLFVLYVNDVHNYIQCESTIALFADDSKLFQPILDSTPVTIFKFGLGNGI</sequence>
<proteinExistence type="predicted"/>
<gene>
    <name evidence="1" type="ORF">PACLA_8A062758</name>
</gene>
<name>A0A7D9HIL7_PARCT</name>
<dbReference type="EMBL" id="CACRXK020000613">
    <property type="protein sequence ID" value="CAB3983438.1"/>
    <property type="molecule type" value="Genomic_DNA"/>
</dbReference>
<dbReference type="AlphaFoldDB" id="A0A7D9HIL7"/>
<comment type="caution">
    <text evidence="1">The sequence shown here is derived from an EMBL/GenBank/DDBJ whole genome shotgun (WGS) entry which is preliminary data.</text>
</comment>
<dbReference type="PANTHER" id="PTHR33332">
    <property type="entry name" value="REVERSE TRANSCRIPTASE DOMAIN-CONTAINING PROTEIN"/>
    <property type="match status" value="1"/>
</dbReference>
<accession>A0A7D9HIL7</accession>
<reference evidence="1" key="1">
    <citation type="submission" date="2020-04" db="EMBL/GenBank/DDBJ databases">
        <authorList>
            <person name="Alioto T."/>
            <person name="Alioto T."/>
            <person name="Gomez Garrido J."/>
        </authorList>
    </citation>
    <scope>NUCLEOTIDE SEQUENCE</scope>
    <source>
        <strain evidence="1">A484AB</strain>
    </source>
</reference>
<protein>
    <submittedName>
        <fullName evidence="1">Uncharacterized protein</fullName>
    </submittedName>
</protein>
<evidence type="ECO:0000313" key="1">
    <source>
        <dbReference type="EMBL" id="CAB3983438.1"/>
    </source>
</evidence>